<feature type="compositionally biased region" description="Polar residues" evidence="1">
    <location>
        <begin position="1"/>
        <end position="36"/>
    </location>
</feature>
<dbReference type="Pfam" id="PF06985">
    <property type="entry name" value="HET"/>
    <property type="match status" value="1"/>
</dbReference>
<protein>
    <submittedName>
        <fullName evidence="3">Heterokaryon incompatibility protein-domain-containing protein</fullName>
    </submittedName>
</protein>
<accession>A0AAN6SNY7</accession>
<dbReference type="AlphaFoldDB" id="A0AAN6SNY7"/>
<organism evidence="3 4">
    <name type="scientific">Parachaetomium inaequale</name>
    <dbReference type="NCBI Taxonomy" id="2588326"/>
    <lineage>
        <taxon>Eukaryota</taxon>
        <taxon>Fungi</taxon>
        <taxon>Dikarya</taxon>
        <taxon>Ascomycota</taxon>
        <taxon>Pezizomycotina</taxon>
        <taxon>Sordariomycetes</taxon>
        <taxon>Sordariomycetidae</taxon>
        <taxon>Sordariales</taxon>
        <taxon>Chaetomiaceae</taxon>
        <taxon>Parachaetomium</taxon>
    </lineage>
</organism>
<sequence>MSSDPFNVNSPPQQGQPSNSNSTAQPDQNFNFNTPPQLGRPFNFTSAPQLGQPSTVNPPAQQNQPFNFNSPTQPGQPFIFNGPSQPSQPFTFGSSPQPAQPFNFTSSTPGNLNRPFQFTGANPPQPSLPTNPPPICPACSTLNLETALARAHALYEGARRRQNTRQLVTSRSRDGPAYLRDFYFVASLGRRLAETTTGNCRLCDFFREHTTTASGTRGTYKVLAICSSESYLFQAPRKDARGKWFRREGWGEMEYNVFLAVVPEVDGVPRTGVPLRWLETELPRQGAIYRLTKVVSGEQRVVLPREVTAEADMKWAGRWLACCRRNHLGCCAPRKPQGATMRGFRVIDCTKAPPVVVEVPWSEKYVALSYVWGPSTEDWPRTVTDAVHVTKELGERYLWVDRLCIDQNNLDEKMALIARMDDIYAGAEFSIVNAAGDARTGLPGVLGTQRTPQPRVELDRRPTMSSASNDSGDAYLDLLNVPEAEYEKETEGHTMWLDNFRHGLNKVIKIDLSEMLAKNKSQERANKYCISLDDLDFYEDSAVQLNIPFEEFMEKQKLLASKIGITFPELANFRTKPSSSPPCLNRVHAIRHSVWATRGWTYQEGVLSNRRLVFTPDQLYWECNAVALHESVELPMKILHVPSGDRKHLLFADYMLSGVFRGDMRAVPELQYGFREEGVRGVDEEVKRLDAHIRAFTGRKLTNGGDSLNAFLGVAARYSAREEGLALVQGIPVWTGRFADGRQPALQHTFAFSVSVWFHVARPVARRAEMYVVNCPRRAQFPSWSWIGWEEEGDDEDEEDNESDNAHIDFFMAMLKPEWVTSVDRLWSAQMVLHPEDGSHSTLLGGHVLNLAEFAGSGKNAGKKWLLTIKDPLVLKHLYLMHSSYGGWKRLMGKAVELHLSVPISEEELTAGHKAGNLMSVLIFASTVPFVWDGRARFLILRQVSGAGSQWERVGRLALTVEEWMMSKYKDSDDMVKDLPVKLLGKDISLV</sequence>
<dbReference type="PANTHER" id="PTHR33112:SF1">
    <property type="entry name" value="HETEROKARYON INCOMPATIBILITY DOMAIN-CONTAINING PROTEIN"/>
    <property type="match status" value="1"/>
</dbReference>
<feature type="domain" description="Heterokaryon incompatibility" evidence="2">
    <location>
        <begin position="365"/>
        <end position="463"/>
    </location>
</feature>
<keyword evidence="4" id="KW-1185">Reference proteome</keyword>
<reference evidence="4" key="1">
    <citation type="journal article" date="2023" name="Mol. Phylogenet. Evol.">
        <title>Genome-scale phylogeny and comparative genomics of the fungal order Sordariales.</title>
        <authorList>
            <person name="Hensen N."/>
            <person name="Bonometti L."/>
            <person name="Westerberg I."/>
            <person name="Brannstrom I.O."/>
            <person name="Guillou S."/>
            <person name="Cros-Aarteil S."/>
            <person name="Calhoun S."/>
            <person name="Haridas S."/>
            <person name="Kuo A."/>
            <person name="Mondo S."/>
            <person name="Pangilinan J."/>
            <person name="Riley R."/>
            <person name="LaButti K."/>
            <person name="Andreopoulos B."/>
            <person name="Lipzen A."/>
            <person name="Chen C."/>
            <person name="Yan M."/>
            <person name="Daum C."/>
            <person name="Ng V."/>
            <person name="Clum A."/>
            <person name="Steindorff A."/>
            <person name="Ohm R.A."/>
            <person name="Martin F."/>
            <person name="Silar P."/>
            <person name="Natvig D.O."/>
            <person name="Lalanne C."/>
            <person name="Gautier V."/>
            <person name="Ament-Velasquez S.L."/>
            <person name="Kruys A."/>
            <person name="Hutchinson M.I."/>
            <person name="Powell A.J."/>
            <person name="Barry K."/>
            <person name="Miller A.N."/>
            <person name="Grigoriev I.V."/>
            <person name="Debuchy R."/>
            <person name="Gladieux P."/>
            <person name="Hiltunen Thoren M."/>
            <person name="Johannesson H."/>
        </authorList>
    </citation>
    <scope>NUCLEOTIDE SEQUENCE [LARGE SCALE GENOMIC DNA]</scope>
    <source>
        <strain evidence="4">CBS 284.82</strain>
    </source>
</reference>
<evidence type="ECO:0000313" key="3">
    <source>
        <dbReference type="EMBL" id="KAK4034664.1"/>
    </source>
</evidence>
<evidence type="ECO:0000313" key="4">
    <source>
        <dbReference type="Proteomes" id="UP001303115"/>
    </source>
</evidence>
<dbReference type="Proteomes" id="UP001303115">
    <property type="component" value="Unassembled WGS sequence"/>
</dbReference>
<dbReference type="EMBL" id="MU854470">
    <property type="protein sequence ID" value="KAK4034664.1"/>
    <property type="molecule type" value="Genomic_DNA"/>
</dbReference>
<evidence type="ECO:0000256" key="1">
    <source>
        <dbReference type="SAM" id="MobiDB-lite"/>
    </source>
</evidence>
<comment type="caution">
    <text evidence="3">The sequence shown here is derived from an EMBL/GenBank/DDBJ whole genome shotgun (WGS) entry which is preliminary data.</text>
</comment>
<proteinExistence type="predicted"/>
<name>A0AAN6SNY7_9PEZI</name>
<gene>
    <name evidence="3" type="ORF">C8A01DRAFT_48999</name>
</gene>
<feature type="compositionally biased region" description="Polar residues" evidence="1">
    <location>
        <begin position="43"/>
        <end position="75"/>
    </location>
</feature>
<dbReference type="PANTHER" id="PTHR33112">
    <property type="entry name" value="DOMAIN PROTEIN, PUTATIVE-RELATED"/>
    <property type="match status" value="1"/>
</dbReference>
<feature type="region of interest" description="Disordered" evidence="1">
    <location>
        <begin position="1"/>
        <end position="130"/>
    </location>
</feature>
<evidence type="ECO:0000259" key="2">
    <source>
        <dbReference type="Pfam" id="PF06985"/>
    </source>
</evidence>
<dbReference type="InterPro" id="IPR010730">
    <property type="entry name" value="HET"/>
</dbReference>
<feature type="compositionally biased region" description="Polar residues" evidence="1">
    <location>
        <begin position="82"/>
        <end position="122"/>
    </location>
</feature>